<dbReference type="Proteomes" id="UP000637002">
    <property type="component" value="Unassembled WGS sequence"/>
</dbReference>
<dbReference type="SUPFAM" id="SSF55729">
    <property type="entry name" value="Acyl-CoA N-acyltransferases (Nat)"/>
    <property type="match status" value="1"/>
</dbReference>
<sequence>MTTPLLTTERLVLRPLQLTDADAVQAVFPQWEIVRYLAAKVPWPYPADGALVFIRDGLLPAIERGTQWHWSIRPRALPGQLIGVIGLIDEGDDNRGFWLDPAWQGQGLMTEAVAAVTGFWFDVLGKDVLRVPKAIANTASRRISERAGMRVVGTEPRDFVGGRLAAQMWEITRDEWRARRAEPGARSDQL</sequence>
<gene>
    <name evidence="5" type="ORF">GCM10010994_35650</name>
</gene>
<dbReference type="PANTHER" id="PTHR43792">
    <property type="entry name" value="GNAT FAMILY, PUTATIVE (AFU_ORTHOLOGUE AFUA_3G00765)-RELATED-RELATED"/>
    <property type="match status" value="1"/>
</dbReference>
<dbReference type="EMBL" id="BMGG01000006">
    <property type="protein sequence ID" value="GGC74141.1"/>
    <property type="molecule type" value="Genomic_DNA"/>
</dbReference>
<accession>A0A916UIH2</accession>
<evidence type="ECO:0000256" key="2">
    <source>
        <dbReference type="ARBA" id="ARBA00023315"/>
    </source>
</evidence>
<proteinExistence type="inferred from homology"/>
<evidence type="ECO:0000259" key="4">
    <source>
        <dbReference type="Pfam" id="PF13302"/>
    </source>
</evidence>
<reference evidence="5" key="1">
    <citation type="journal article" date="2014" name="Int. J. Syst. Evol. Microbiol.">
        <title>Complete genome sequence of Corynebacterium casei LMG S-19264T (=DSM 44701T), isolated from a smear-ripened cheese.</title>
        <authorList>
            <consortium name="US DOE Joint Genome Institute (JGI-PGF)"/>
            <person name="Walter F."/>
            <person name="Albersmeier A."/>
            <person name="Kalinowski J."/>
            <person name="Ruckert C."/>
        </authorList>
    </citation>
    <scope>NUCLEOTIDE SEQUENCE</scope>
    <source>
        <strain evidence="5">CGMCC 1.12919</strain>
    </source>
</reference>
<dbReference type="Pfam" id="PF13302">
    <property type="entry name" value="Acetyltransf_3"/>
    <property type="match status" value="1"/>
</dbReference>
<dbReference type="GO" id="GO:0016747">
    <property type="term" value="F:acyltransferase activity, transferring groups other than amino-acyl groups"/>
    <property type="evidence" value="ECO:0007669"/>
    <property type="project" value="InterPro"/>
</dbReference>
<evidence type="ECO:0000313" key="6">
    <source>
        <dbReference type="Proteomes" id="UP000637002"/>
    </source>
</evidence>
<comment type="caution">
    <text evidence="5">The sequence shown here is derived from an EMBL/GenBank/DDBJ whole genome shotgun (WGS) entry which is preliminary data.</text>
</comment>
<evidence type="ECO:0000256" key="3">
    <source>
        <dbReference type="ARBA" id="ARBA00038502"/>
    </source>
</evidence>
<evidence type="ECO:0000256" key="1">
    <source>
        <dbReference type="ARBA" id="ARBA00022679"/>
    </source>
</evidence>
<name>A0A916UIH2_9HYPH</name>
<dbReference type="InterPro" id="IPR000182">
    <property type="entry name" value="GNAT_dom"/>
</dbReference>
<protein>
    <recommendedName>
        <fullName evidence="4">N-acetyltransferase domain-containing protein</fullName>
    </recommendedName>
</protein>
<evidence type="ECO:0000313" key="5">
    <source>
        <dbReference type="EMBL" id="GGC74141.1"/>
    </source>
</evidence>
<keyword evidence="6" id="KW-1185">Reference proteome</keyword>
<keyword evidence="1" id="KW-0808">Transferase</keyword>
<dbReference type="InterPro" id="IPR016181">
    <property type="entry name" value="Acyl_CoA_acyltransferase"/>
</dbReference>
<dbReference type="Gene3D" id="3.40.630.30">
    <property type="match status" value="1"/>
</dbReference>
<feature type="domain" description="N-acetyltransferase" evidence="4">
    <location>
        <begin position="10"/>
        <end position="150"/>
    </location>
</feature>
<dbReference type="InterPro" id="IPR051531">
    <property type="entry name" value="N-acetyltransferase"/>
</dbReference>
<dbReference type="AlphaFoldDB" id="A0A916UIH2"/>
<keyword evidence="2" id="KW-0012">Acyltransferase</keyword>
<dbReference type="PANTHER" id="PTHR43792:SF8">
    <property type="entry name" value="[RIBOSOMAL PROTEIN US5]-ALANINE N-ACETYLTRANSFERASE"/>
    <property type="match status" value="1"/>
</dbReference>
<reference evidence="5" key="2">
    <citation type="submission" date="2020-09" db="EMBL/GenBank/DDBJ databases">
        <authorList>
            <person name="Sun Q."/>
            <person name="Zhou Y."/>
        </authorList>
    </citation>
    <scope>NUCLEOTIDE SEQUENCE</scope>
    <source>
        <strain evidence="5">CGMCC 1.12919</strain>
    </source>
</reference>
<organism evidence="5 6">
    <name type="scientific">Chelatococcus reniformis</name>
    <dbReference type="NCBI Taxonomy" id="1494448"/>
    <lineage>
        <taxon>Bacteria</taxon>
        <taxon>Pseudomonadati</taxon>
        <taxon>Pseudomonadota</taxon>
        <taxon>Alphaproteobacteria</taxon>
        <taxon>Hyphomicrobiales</taxon>
        <taxon>Chelatococcaceae</taxon>
        <taxon>Chelatococcus</taxon>
    </lineage>
</organism>
<comment type="similarity">
    <text evidence="3">Belongs to the acetyltransferase family. RimJ subfamily.</text>
</comment>